<evidence type="ECO:0000313" key="14">
    <source>
        <dbReference type="Proteomes" id="UP000052052"/>
    </source>
</evidence>
<dbReference type="Proteomes" id="UP000052052">
    <property type="component" value="Unassembled WGS sequence"/>
</dbReference>
<keyword evidence="7" id="KW-0418">Kinase</keyword>
<keyword evidence="10" id="KW-0472">Membrane</keyword>
<feature type="domain" description="Histidine kinase" evidence="11">
    <location>
        <begin position="223"/>
        <end position="427"/>
    </location>
</feature>
<dbReference type="Gene3D" id="3.30.565.10">
    <property type="entry name" value="Histidine kinase-like ATPase, C-terminal domain"/>
    <property type="match status" value="1"/>
</dbReference>
<name>A0A0R0CTV7_9GAMM</name>
<dbReference type="InterPro" id="IPR003661">
    <property type="entry name" value="HisK_dim/P_dom"/>
</dbReference>
<dbReference type="CDD" id="cd00082">
    <property type="entry name" value="HisKA"/>
    <property type="match status" value="1"/>
</dbReference>
<evidence type="ECO:0000256" key="6">
    <source>
        <dbReference type="ARBA" id="ARBA00022692"/>
    </source>
</evidence>
<keyword evidence="8 10" id="KW-1133">Transmembrane helix</keyword>
<keyword evidence="4" id="KW-0597">Phosphoprotein</keyword>
<sequence>MQMPMTAPPRASLRRRIMGWVLTYLACVSIAILLGGALINERVERLVWTSMLSAELEHFRERSRNDADYQWTDTGGTRLFLPNQRPWPPELQSLPPGLHDDIPVAGKLSVVLVEDGERGRLALVEDVSEFNRYDDSILALIVGATAFVLLILGLALAWALGRATRPLQRIADDIAGLRPDQPRQRISMLRHNSRELWQISEKFNEYLDRNEAFIERERTFINSASHELRTPVTVMIGASELALAQTDLSARSRGHMQRVLSTAREMDDLIGMLLMLGKDPARVGRMSDQIALDQLLPEIVKQHLHLTRDKQLTVTIAPLPACDIIAPHAFVQAAIGNLLRNAIENSDSGEIIVSLLANATVIIDDPGHGMSPDQISRIYSRMARGEPMPGDGIGLELITRLSDHLGWKLEFSARHPRGTRASLRFSA</sequence>
<dbReference type="SMART" id="SM00388">
    <property type="entry name" value="HisKA"/>
    <property type="match status" value="1"/>
</dbReference>
<dbReference type="InterPro" id="IPR003594">
    <property type="entry name" value="HATPase_dom"/>
</dbReference>
<feature type="domain" description="HAMP" evidence="12">
    <location>
        <begin position="161"/>
        <end position="215"/>
    </location>
</feature>
<keyword evidence="9" id="KW-0902">Two-component regulatory system</keyword>
<dbReference type="EC" id="2.7.13.3" evidence="3"/>
<reference evidence="13 14" key="1">
    <citation type="submission" date="2015-05" db="EMBL/GenBank/DDBJ databases">
        <title>Genome sequencing and analysis of members of genus Stenotrophomonas.</title>
        <authorList>
            <person name="Patil P.P."/>
            <person name="Midha S."/>
            <person name="Patil P.B."/>
        </authorList>
    </citation>
    <scope>NUCLEOTIDE SEQUENCE [LARGE SCALE GENOMIC DNA]</scope>
    <source>
        <strain evidence="13 14">DSM 21858</strain>
    </source>
</reference>
<evidence type="ECO:0000256" key="7">
    <source>
        <dbReference type="ARBA" id="ARBA00022777"/>
    </source>
</evidence>
<dbReference type="SMART" id="SM00387">
    <property type="entry name" value="HATPase_c"/>
    <property type="match status" value="1"/>
</dbReference>
<dbReference type="SUPFAM" id="SSF47384">
    <property type="entry name" value="Homodimeric domain of signal transducing histidine kinase"/>
    <property type="match status" value="1"/>
</dbReference>
<dbReference type="Pfam" id="PF02518">
    <property type="entry name" value="HATPase_c"/>
    <property type="match status" value="1"/>
</dbReference>
<dbReference type="PROSITE" id="PS50885">
    <property type="entry name" value="HAMP"/>
    <property type="match status" value="1"/>
</dbReference>
<dbReference type="SUPFAM" id="SSF55874">
    <property type="entry name" value="ATPase domain of HSP90 chaperone/DNA topoisomerase II/histidine kinase"/>
    <property type="match status" value="1"/>
</dbReference>
<organism evidence="13 14">
    <name type="scientific">Pseudoxanthomonas dokdonensis</name>
    <dbReference type="NCBI Taxonomy" id="344882"/>
    <lineage>
        <taxon>Bacteria</taxon>
        <taxon>Pseudomonadati</taxon>
        <taxon>Pseudomonadota</taxon>
        <taxon>Gammaproteobacteria</taxon>
        <taxon>Lysobacterales</taxon>
        <taxon>Lysobacteraceae</taxon>
        <taxon>Pseudoxanthomonas</taxon>
    </lineage>
</organism>
<dbReference type="PROSITE" id="PS50109">
    <property type="entry name" value="HIS_KIN"/>
    <property type="match status" value="1"/>
</dbReference>
<evidence type="ECO:0000256" key="2">
    <source>
        <dbReference type="ARBA" id="ARBA00004370"/>
    </source>
</evidence>
<keyword evidence="5" id="KW-0808">Transferase</keyword>
<dbReference type="OrthoDB" id="9121563at2"/>
<dbReference type="PATRIC" id="fig|344882.3.peg.1055"/>
<protein>
    <recommendedName>
        <fullName evidence="3">histidine kinase</fullName>
        <ecNumber evidence="3">2.7.13.3</ecNumber>
    </recommendedName>
</protein>
<dbReference type="Pfam" id="PF00512">
    <property type="entry name" value="HisKA"/>
    <property type="match status" value="1"/>
</dbReference>
<dbReference type="InterPro" id="IPR005467">
    <property type="entry name" value="His_kinase_dom"/>
</dbReference>
<comment type="caution">
    <text evidence="13">The sequence shown here is derived from an EMBL/GenBank/DDBJ whole genome shotgun (WGS) entry which is preliminary data.</text>
</comment>
<evidence type="ECO:0000259" key="11">
    <source>
        <dbReference type="PROSITE" id="PS50109"/>
    </source>
</evidence>
<evidence type="ECO:0000256" key="1">
    <source>
        <dbReference type="ARBA" id="ARBA00000085"/>
    </source>
</evidence>
<evidence type="ECO:0000256" key="8">
    <source>
        <dbReference type="ARBA" id="ARBA00022989"/>
    </source>
</evidence>
<dbReference type="AlphaFoldDB" id="A0A0R0CTV7"/>
<evidence type="ECO:0000259" key="12">
    <source>
        <dbReference type="PROSITE" id="PS50885"/>
    </source>
</evidence>
<dbReference type="InterPro" id="IPR036097">
    <property type="entry name" value="HisK_dim/P_sf"/>
</dbReference>
<dbReference type="GO" id="GO:0000155">
    <property type="term" value="F:phosphorelay sensor kinase activity"/>
    <property type="evidence" value="ECO:0007669"/>
    <property type="project" value="InterPro"/>
</dbReference>
<evidence type="ECO:0000256" key="10">
    <source>
        <dbReference type="SAM" id="Phobius"/>
    </source>
</evidence>
<comment type="catalytic activity">
    <reaction evidence="1">
        <text>ATP + protein L-histidine = ADP + protein N-phospho-L-histidine.</text>
        <dbReference type="EC" id="2.7.13.3"/>
    </reaction>
</comment>
<dbReference type="EMBL" id="LDJL01000015">
    <property type="protein sequence ID" value="KRG68312.1"/>
    <property type="molecule type" value="Genomic_DNA"/>
</dbReference>
<dbReference type="PANTHER" id="PTHR45436">
    <property type="entry name" value="SENSOR HISTIDINE KINASE YKOH"/>
    <property type="match status" value="1"/>
</dbReference>
<dbReference type="InterPro" id="IPR003660">
    <property type="entry name" value="HAMP_dom"/>
</dbReference>
<dbReference type="InterPro" id="IPR050428">
    <property type="entry name" value="TCS_sensor_his_kinase"/>
</dbReference>
<dbReference type="PANTHER" id="PTHR45436:SF16">
    <property type="entry name" value="HISTIDINE KINASE"/>
    <property type="match status" value="1"/>
</dbReference>
<dbReference type="STRING" id="344882.ABB29_13375"/>
<keyword evidence="14" id="KW-1185">Reference proteome</keyword>
<evidence type="ECO:0000256" key="4">
    <source>
        <dbReference type="ARBA" id="ARBA00022553"/>
    </source>
</evidence>
<dbReference type="InterPro" id="IPR036890">
    <property type="entry name" value="HATPase_C_sf"/>
</dbReference>
<comment type="subcellular location">
    <subcellularLocation>
        <location evidence="2">Membrane</location>
    </subcellularLocation>
</comment>
<dbReference type="GO" id="GO:0005886">
    <property type="term" value="C:plasma membrane"/>
    <property type="evidence" value="ECO:0007669"/>
    <property type="project" value="TreeGrafter"/>
</dbReference>
<feature type="transmembrane region" description="Helical" evidence="10">
    <location>
        <begin position="137"/>
        <end position="160"/>
    </location>
</feature>
<evidence type="ECO:0000256" key="5">
    <source>
        <dbReference type="ARBA" id="ARBA00022679"/>
    </source>
</evidence>
<evidence type="ECO:0000256" key="9">
    <source>
        <dbReference type="ARBA" id="ARBA00023012"/>
    </source>
</evidence>
<keyword evidence="6 10" id="KW-0812">Transmembrane</keyword>
<proteinExistence type="predicted"/>
<accession>A0A0R0CTV7</accession>
<evidence type="ECO:0000256" key="3">
    <source>
        <dbReference type="ARBA" id="ARBA00012438"/>
    </source>
</evidence>
<evidence type="ECO:0000313" key="13">
    <source>
        <dbReference type="EMBL" id="KRG68312.1"/>
    </source>
</evidence>
<gene>
    <name evidence="13" type="ORF">ABB29_13375</name>
</gene>
<dbReference type="Gene3D" id="1.10.287.130">
    <property type="match status" value="1"/>
</dbReference>
<feature type="transmembrane region" description="Helical" evidence="10">
    <location>
        <begin position="21"/>
        <end position="39"/>
    </location>
</feature>